<dbReference type="Pfam" id="PF20199">
    <property type="entry name" value="RepSA"/>
    <property type="match status" value="1"/>
</dbReference>
<gene>
    <name evidence="1" type="primary">repSA_2</name>
    <name evidence="1" type="ORF">GCM10009681_56420</name>
</gene>
<accession>A0ABN2L7J0</accession>
<dbReference type="InterPro" id="IPR046828">
    <property type="entry name" value="RepSA"/>
</dbReference>
<organism evidence="1 2">
    <name type="scientific">Luedemannella helvata</name>
    <dbReference type="NCBI Taxonomy" id="349315"/>
    <lineage>
        <taxon>Bacteria</taxon>
        <taxon>Bacillati</taxon>
        <taxon>Actinomycetota</taxon>
        <taxon>Actinomycetes</taxon>
        <taxon>Micromonosporales</taxon>
        <taxon>Micromonosporaceae</taxon>
        <taxon>Luedemannella</taxon>
    </lineage>
</organism>
<sequence length="454" mass="48640">MIPPATDHPQPVTDPEALAALARVGQAEDLTRRVGACEHPIVMRGRSLLVDPATGQILHRPDATTVGMRCRNRRATVCVACSTLYKFDAYHLVAAGLRGGKDTPETVAQHPRLFITLTAPSFGAVHIGPDHTGTPRLCHPGTTTRPAACGRWHAPGDPDIGTPLDAQSYDYAGQVLFSAHAGVLWSKTTTAVRRAFADQCGIPIRHAAKRVRVVFAKVAEFQTRGVVHYHALVRVDGPDGPGSPPPGWASSDRLTEAIRHAATTVAVATPAAPTSPARMLRWGVQIDIQPLPAAGSNRPDDPDARREASVARYLAKYATKAAETVGVTIAPIYCRTCSGIGARAGGLCHACHGTGRRPGVDLGTLSPHARALVDACWRLGGRPEYRHLRLRRWAHQLGYRGHYTTKSHTFSTTFAALRQERRAHAEAGLVDRVGGEPGVPVLVVGDWSYHGPAV</sequence>
<reference evidence="1 2" key="1">
    <citation type="journal article" date="2019" name="Int. J. Syst. Evol. Microbiol.">
        <title>The Global Catalogue of Microorganisms (GCM) 10K type strain sequencing project: providing services to taxonomists for standard genome sequencing and annotation.</title>
        <authorList>
            <consortium name="The Broad Institute Genomics Platform"/>
            <consortium name="The Broad Institute Genome Sequencing Center for Infectious Disease"/>
            <person name="Wu L."/>
            <person name="Ma J."/>
        </authorList>
    </citation>
    <scope>NUCLEOTIDE SEQUENCE [LARGE SCALE GENOMIC DNA]</scope>
    <source>
        <strain evidence="1 2">JCM 13249</strain>
    </source>
</reference>
<proteinExistence type="predicted"/>
<dbReference type="RefSeq" id="WP_344088777.1">
    <property type="nucleotide sequence ID" value="NZ_BAAALS010000059.1"/>
</dbReference>
<comment type="caution">
    <text evidence="1">The sequence shown here is derived from an EMBL/GenBank/DDBJ whole genome shotgun (WGS) entry which is preliminary data.</text>
</comment>
<dbReference type="Proteomes" id="UP001500655">
    <property type="component" value="Unassembled WGS sequence"/>
</dbReference>
<evidence type="ECO:0000313" key="1">
    <source>
        <dbReference type="EMBL" id="GAA1778096.1"/>
    </source>
</evidence>
<name>A0ABN2L7J0_9ACTN</name>
<keyword evidence="2" id="KW-1185">Reference proteome</keyword>
<dbReference type="EMBL" id="BAAALS010000059">
    <property type="protein sequence ID" value="GAA1778096.1"/>
    <property type="molecule type" value="Genomic_DNA"/>
</dbReference>
<evidence type="ECO:0000313" key="2">
    <source>
        <dbReference type="Proteomes" id="UP001500655"/>
    </source>
</evidence>
<protein>
    <submittedName>
        <fullName evidence="1">Replication initiator protein RepSA</fullName>
    </submittedName>
</protein>